<dbReference type="AlphaFoldDB" id="A0A8H8A294"/>
<evidence type="ECO:0008006" key="4">
    <source>
        <dbReference type="Google" id="ProtNLM"/>
    </source>
</evidence>
<protein>
    <recommendedName>
        <fullName evidence="4">DASH complex subunit DAM1</fullName>
    </recommendedName>
</protein>
<feature type="region of interest" description="Disordered" evidence="1">
    <location>
        <begin position="675"/>
        <end position="726"/>
    </location>
</feature>
<dbReference type="GO" id="GO:0042729">
    <property type="term" value="C:DASH complex"/>
    <property type="evidence" value="ECO:0007669"/>
    <property type="project" value="InterPro"/>
</dbReference>
<evidence type="ECO:0000256" key="1">
    <source>
        <dbReference type="SAM" id="MobiDB-lite"/>
    </source>
</evidence>
<gene>
    <name evidence="2" type="ORF">BJ554DRAFT_6151</name>
</gene>
<feature type="non-terminal residue" evidence="2">
    <location>
        <position position="1"/>
    </location>
</feature>
<dbReference type="GO" id="GO:0072686">
    <property type="term" value="C:mitotic spindle"/>
    <property type="evidence" value="ECO:0007669"/>
    <property type="project" value="InterPro"/>
</dbReference>
<dbReference type="Proteomes" id="UP000673691">
    <property type="component" value="Unassembled WGS sequence"/>
</dbReference>
<evidence type="ECO:0000313" key="2">
    <source>
        <dbReference type="EMBL" id="KAG5463601.1"/>
    </source>
</evidence>
<comment type="caution">
    <text evidence="2">The sequence shown here is derived from an EMBL/GenBank/DDBJ whole genome shotgun (WGS) entry which is preliminary data.</text>
</comment>
<organism evidence="2 3">
    <name type="scientific">Olpidium bornovanus</name>
    <dbReference type="NCBI Taxonomy" id="278681"/>
    <lineage>
        <taxon>Eukaryota</taxon>
        <taxon>Fungi</taxon>
        <taxon>Fungi incertae sedis</taxon>
        <taxon>Olpidiomycota</taxon>
        <taxon>Olpidiomycotina</taxon>
        <taxon>Olpidiomycetes</taxon>
        <taxon>Olpidiales</taxon>
        <taxon>Olpidiaceae</taxon>
        <taxon>Olpidium</taxon>
    </lineage>
</organism>
<dbReference type="PANTHER" id="PTHR47842">
    <property type="entry name" value="EXPRESSED PROTEIN"/>
    <property type="match status" value="1"/>
</dbReference>
<dbReference type="Pfam" id="PF08653">
    <property type="entry name" value="DASH_Dam1"/>
    <property type="match status" value="1"/>
</dbReference>
<reference evidence="2 3" key="1">
    <citation type="journal article" name="Sci. Rep.">
        <title>Genome-scale phylogenetic analyses confirm Olpidium as the closest living zoosporic fungus to the non-flagellated, terrestrial fungi.</title>
        <authorList>
            <person name="Chang Y."/>
            <person name="Rochon D."/>
            <person name="Sekimoto S."/>
            <person name="Wang Y."/>
            <person name="Chovatia M."/>
            <person name="Sandor L."/>
            <person name="Salamov A."/>
            <person name="Grigoriev I.V."/>
            <person name="Stajich J.E."/>
            <person name="Spatafora J.W."/>
        </authorList>
    </citation>
    <scope>NUCLEOTIDE SEQUENCE [LARGE SCALE GENOMIC DNA]</scope>
    <source>
        <strain evidence="2">S191</strain>
    </source>
</reference>
<feature type="compositionally biased region" description="Low complexity" evidence="1">
    <location>
        <begin position="313"/>
        <end position="329"/>
    </location>
</feature>
<dbReference type="InterPro" id="IPR013962">
    <property type="entry name" value="DASH_Dam1"/>
</dbReference>
<dbReference type="OrthoDB" id="5586015at2759"/>
<evidence type="ECO:0000313" key="3">
    <source>
        <dbReference type="Proteomes" id="UP000673691"/>
    </source>
</evidence>
<dbReference type="GO" id="GO:0008608">
    <property type="term" value="P:attachment of spindle microtubules to kinetochore"/>
    <property type="evidence" value="ECO:0007669"/>
    <property type="project" value="InterPro"/>
</dbReference>
<accession>A0A8H8A294</accession>
<dbReference type="EMBL" id="JAEFCI010000361">
    <property type="protein sequence ID" value="KAG5463601.1"/>
    <property type="molecule type" value="Genomic_DNA"/>
</dbReference>
<sequence length="726" mass="77553">PLTNPFHAAPWGKKKIVSAVRSTVFIPYTTGLSLLSSVVALARTRASSAAAVRSAAPAGSSASKWGWATAGVGIAGALAGAYAGREHITRGGSFLTGHVEFASALIRVSELRNRILAVYTVFFLGVNAGYGRSVEIMRQDTELMFRTFYNEVRDLLDASYETRTFIELPPSAAAEFFIKVQMDAEDEIDAHMNMFSPTFLEYPVLPWTNGAKAEPKANSAYYVLAQETIRTVVGMVERADARIVRQGSFCGAASDDTVGVGGLPQRAGTTAAAAGGRQSGASCGQFWVDKGGVAATPHRRLSRRAHLNHTAADDAAAAPAGTQDGQQQQRGVSAAEVAFGPYFAELDASFRTLAANVDRLCSLGDALGEFNASFSALLAGMHFGNAAVEFPQPDASACVVVGRGRRGAAKRGGEVSPFGGEFGRGERRAGGALLSDPVFGRRGAASRESRAARSQGAYNPAAVSDHAACFVGPAPREPPLIMLTGRVDPLPSLQNGNAKRRNLAFVKKIVDALPLKYRDNPHRQVIESVLKALREAPDGLYVSKARVFCDFFLNPLRTSGKFLLIRGARAVVGGVVDDLIFSEYCAALNPLLPLSTAQTSYMQDVDKLTGNDVPKTRCTEYLNALVAVTRTPLKITESPRPAITRDMFAFDGGGLLATRLCHKLCSTFHDRNTATMPERGWQAQQRTGKQGSSSPEQPGRFFGGSARSPAFEYPSSRTDNRLGNPF</sequence>
<feature type="region of interest" description="Disordered" evidence="1">
    <location>
        <begin position="312"/>
        <end position="331"/>
    </location>
</feature>
<proteinExistence type="predicted"/>
<dbReference type="PANTHER" id="PTHR47842:SF1">
    <property type="entry name" value="DUF676 DOMAIN-CONTAINING PROTEIN"/>
    <property type="match status" value="1"/>
</dbReference>
<keyword evidence="3" id="KW-1185">Reference proteome</keyword>
<feature type="compositionally biased region" description="Polar residues" evidence="1">
    <location>
        <begin position="682"/>
        <end position="696"/>
    </location>
</feature>
<name>A0A8H8A294_9FUNG</name>